<feature type="non-terminal residue" evidence="1">
    <location>
        <position position="1"/>
    </location>
</feature>
<comment type="caution">
    <text evidence="1">The sequence shown here is derived from an EMBL/GenBank/DDBJ whole genome shotgun (WGS) entry which is preliminary data.</text>
</comment>
<protein>
    <submittedName>
        <fullName evidence="1">Uncharacterized protein</fullName>
    </submittedName>
</protein>
<evidence type="ECO:0000313" key="2">
    <source>
        <dbReference type="Proteomes" id="UP000685013"/>
    </source>
</evidence>
<dbReference type="EMBL" id="JAGKQH010000015">
    <property type="protein sequence ID" value="KAG6579597.1"/>
    <property type="molecule type" value="Genomic_DNA"/>
</dbReference>
<reference evidence="1 2" key="1">
    <citation type="journal article" date="2021" name="Hortic Res">
        <title>The domestication of Cucurbita argyrosperma as revealed by the genome of its wild relative.</title>
        <authorList>
            <person name="Barrera-Redondo J."/>
            <person name="Sanchez-de la Vega G."/>
            <person name="Aguirre-Liguori J.A."/>
            <person name="Castellanos-Morales G."/>
            <person name="Gutierrez-Guerrero Y.T."/>
            <person name="Aguirre-Dugua X."/>
            <person name="Aguirre-Planter E."/>
            <person name="Tenaillon M.I."/>
            <person name="Lira-Saade R."/>
            <person name="Eguiarte L.E."/>
        </authorList>
    </citation>
    <scope>NUCLEOTIDE SEQUENCE [LARGE SCALE GENOMIC DNA]</scope>
    <source>
        <strain evidence="1">JBR-2021</strain>
    </source>
</reference>
<dbReference type="AlphaFoldDB" id="A0AAV6MEN4"/>
<gene>
    <name evidence="1" type="ORF">SDJN03_24045</name>
</gene>
<accession>A0AAV6MEN4</accession>
<evidence type="ECO:0000313" key="1">
    <source>
        <dbReference type="EMBL" id="KAG6579597.1"/>
    </source>
</evidence>
<sequence length="146" mass="16276">MRVEAEELPPSIPAAVAVYLTVTGGIETHRRHRRAKAKIYKQGTKIPKLDDWEAVLDPGLQISHRNGDQRRAGAIGEEEVTGRRLEGRVGMVLRRGLEEAETEKDSGEEMEDLRASVAVNGEIEEAHQIFVDLTEPNSKRSHCEPT</sequence>
<dbReference type="Proteomes" id="UP000685013">
    <property type="component" value="Chromosome 15"/>
</dbReference>
<name>A0AAV6MEN4_9ROSI</name>
<organism evidence="1 2">
    <name type="scientific">Cucurbita argyrosperma subsp. sororia</name>
    <dbReference type="NCBI Taxonomy" id="37648"/>
    <lineage>
        <taxon>Eukaryota</taxon>
        <taxon>Viridiplantae</taxon>
        <taxon>Streptophyta</taxon>
        <taxon>Embryophyta</taxon>
        <taxon>Tracheophyta</taxon>
        <taxon>Spermatophyta</taxon>
        <taxon>Magnoliopsida</taxon>
        <taxon>eudicotyledons</taxon>
        <taxon>Gunneridae</taxon>
        <taxon>Pentapetalae</taxon>
        <taxon>rosids</taxon>
        <taxon>fabids</taxon>
        <taxon>Cucurbitales</taxon>
        <taxon>Cucurbitaceae</taxon>
        <taxon>Cucurbiteae</taxon>
        <taxon>Cucurbita</taxon>
    </lineage>
</organism>
<proteinExistence type="predicted"/>
<keyword evidence="2" id="KW-1185">Reference proteome</keyword>